<dbReference type="FunFam" id="1.10.150.120:FF:000003">
    <property type="entry name" value="Carbon monoxide dehydrogenase, small subunit"/>
    <property type="match status" value="1"/>
</dbReference>
<evidence type="ECO:0000256" key="5">
    <source>
        <dbReference type="ARBA" id="ARBA00023014"/>
    </source>
</evidence>
<keyword evidence="1" id="KW-0001">2Fe-2S</keyword>
<keyword evidence="5" id="KW-0411">Iron-sulfur</keyword>
<organism evidence="7 8">
    <name type="scientific">Pseudaestuariivita atlantica</name>
    <dbReference type="NCBI Taxonomy" id="1317121"/>
    <lineage>
        <taxon>Bacteria</taxon>
        <taxon>Pseudomonadati</taxon>
        <taxon>Pseudomonadota</taxon>
        <taxon>Alphaproteobacteria</taxon>
        <taxon>Rhodobacterales</taxon>
        <taxon>Paracoccaceae</taxon>
        <taxon>Pseudaestuariivita</taxon>
    </lineage>
</organism>
<dbReference type="FunFam" id="3.10.20.30:FF:000020">
    <property type="entry name" value="Xanthine dehydrogenase iron-sulfur subunit"/>
    <property type="match status" value="1"/>
</dbReference>
<dbReference type="SUPFAM" id="SSF54292">
    <property type="entry name" value="2Fe-2S ferredoxin-like"/>
    <property type="match status" value="1"/>
</dbReference>
<protein>
    <submittedName>
        <fullName evidence="7">Isoquinoline 1-oxidoreductase</fullName>
    </submittedName>
</protein>
<evidence type="ECO:0000256" key="1">
    <source>
        <dbReference type="ARBA" id="ARBA00022714"/>
    </source>
</evidence>
<keyword evidence="4" id="KW-0408">Iron</keyword>
<dbReference type="InterPro" id="IPR051452">
    <property type="entry name" value="Diverse_Oxidoreductases"/>
</dbReference>
<dbReference type="PROSITE" id="PS00197">
    <property type="entry name" value="2FE2S_FER_1"/>
    <property type="match status" value="1"/>
</dbReference>
<dbReference type="Pfam" id="PF00111">
    <property type="entry name" value="Fer2"/>
    <property type="match status" value="1"/>
</dbReference>
<keyword evidence="8" id="KW-1185">Reference proteome</keyword>
<evidence type="ECO:0000256" key="2">
    <source>
        <dbReference type="ARBA" id="ARBA00022723"/>
    </source>
</evidence>
<proteinExistence type="predicted"/>
<dbReference type="InterPro" id="IPR001041">
    <property type="entry name" value="2Fe-2S_ferredoxin-type"/>
</dbReference>
<dbReference type="PANTHER" id="PTHR44379">
    <property type="entry name" value="OXIDOREDUCTASE WITH IRON-SULFUR SUBUNIT"/>
    <property type="match status" value="1"/>
</dbReference>
<evidence type="ECO:0000259" key="6">
    <source>
        <dbReference type="PROSITE" id="PS51085"/>
    </source>
</evidence>
<dbReference type="GO" id="GO:0051537">
    <property type="term" value="F:2 iron, 2 sulfur cluster binding"/>
    <property type="evidence" value="ECO:0007669"/>
    <property type="project" value="UniProtKB-KW"/>
</dbReference>
<dbReference type="PROSITE" id="PS51085">
    <property type="entry name" value="2FE2S_FER_2"/>
    <property type="match status" value="1"/>
</dbReference>
<dbReference type="EMBL" id="AQQZ01000005">
    <property type="protein sequence ID" value="KNG93384.1"/>
    <property type="molecule type" value="Genomic_DNA"/>
</dbReference>
<dbReference type="GO" id="GO:0046872">
    <property type="term" value="F:metal ion binding"/>
    <property type="evidence" value="ECO:0007669"/>
    <property type="project" value="UniProtKB-KW"/>
</dbReference>
<dbReference type="InterPro" id="IPR036884">
    <property type="entry name" value="2Fe-2S-bd_dom_sf"/>
</dbReference>
<dbReference type="AlphaFoldDB" id="A0A0L1JNP7"/>
<dbReference type="CDD" id="cd00207">
    <property type="entry name" value="fer2"/>
    <property type="match status" value="1"/>
</dbReference>
<keyword evidence="2" id="KW-0479">Metal-binding</keyword>
<dbReference type="InterPro" id="IPR006058">
    <property type="entry name" value="2Fe2S_fd_BS"/>
</dbReference>
<evidence type="ECO:0000256" key="3">
    <source>
        <dbReference type="ARBA" id="ARBA00023002"/>
    </source>
</evidence>
<feature type="domain" description="2Fe-2S ferredoxin-type" evidence="6">
    <location>
        <begin position="1"/>
        <end position="75"/>
    </location>
</feature>
<evidence type="ECO:0000256" key="4">
    <source>
        <dbReference type="ARBA" id="ARBA00023004"/>
    </source>
</evidence>
<dbReference type="GO" id="GO:0016491">
    <property type="term" value="F:oxidoreductase activity"/>
    <property type="evidence" value="ECO:0007669"/>
    <property type="project" value="UniProtKB-KW"/>
</dbReference>
<evidence type="ECO:0000313" key="7">
    <source>
        <dbReference type="EMBL" id="KNG93384.1"/>
    </source>
</evidence>
<dbReference type="InterPro" id="IPR036010">
    <property type="entry name" value="2Fe-2S_ferredoxin-like_sf"/>
</dbReference>
<keyword evidence="3" id="KW-0560">Oxidoreductase</keyword>
<dbReference type="InterPro" id="IPR012675">
    <property type="entry name" value="Beta-grasp_dom_sf"/>
</dbReference>
<dbReference type="PATRIC" id="fig|1317121.7.peg.3352"/>
<name>A0A0L1JNP7_9RHOB</name>
<dbReference type="RefSeq" id="WP_050531353.1">
    <property type="nucleotide sequence ID" value="NZ_AQQZ01000005.1"/>
</dbReference>
<accession>A0A0L1JNP7</accession>
<dbReference type="Gene3D" id="1.10.150.120">
    <property type="entry name" value="[2Fe-2S]-binding domain"/>
    <property type="match status" value="1"/>
</dbReference>
<comment type="caution">
    <text evidence="7">The sequence shown here is derived from an EMBL/GenBank/DDBJ whole genome shotgun (WGS) entry which is preliminary data.</text>
</comment>
<sequence>MKLTVNGQAHEVDVEDDMPLLWLLRDELGVTGVKYGCGIAQCGACTVHVDGMAVRSCQVPAAAVDGAEVTTIEGLGTPDALHAVQAAWIDQQVAQCGYCQSGQIMQAADLLDRIPDPTDEEIDRAMSGNLCRCGTYPRIRAAVKLAATKLQEA</sequence>
<dbReference type="STRING" id="1317121.ATO11_13200"/>
<dbReference type="OrthoDB" id="9792018at2"/>
<dbReference type="Pfam" id="PF01799">
    <property type="entry name" value="Fer2_2"/>
    <property type="match status" value="1"/>
</dbReference>
<dbReference type="SUPFAM" id="SSF47741">
    <property type="entry name" value="CO dehydrogenase ISP C-domain like"/>
    <property type="match status" value="1"/>
</dbReference>
<gene>
    <name evidence="7" type="ORF">ATO11_13200</name>
</gene>
<dbReference type="InterPro" id="IPR002888">
    <property type="entry name" value="2Fe-2S-bd"/>
</dbReference>
<dbReference type="PANTHER" id="PTHR44379:SF2">
    <property type="entry name" value="BLR6218 PROTEIN"/>
    <property type="match status" value="1"/>
</dbReference>
<evidence type="ECO:0000313" key="8">
    <source>
        <dbReference type="Proteomes" id="UP000036938"/>
    </source>
</evidence>
<reference evidence="7 8" key="1">
    <citation type="journal article" date="2015" name="Int. J. Syst. Evol. Microbiol.">
        <title>Aestuariivita atlantica sp. nov., isolated from deep sea sediment of the Atlantic Ocean.</title>
        <authorList>
            <person name="Li G."/>
            <person name="Lai Q."/>
            <person name="Du Y."/>
            <person name="Liu X."/>
            <person name="Sun F."/>
            <person name="Shao Z."/>
        </authorList>
    </citation>
    <scope>NUCLEOTIDE SEQUENCE [LARGE SCALE GENOMIC DNA]</scope>
    <source>
        <strain evidence="7 8">22II-S11-z3</strain>
    </source>
</reference>
<dbReference type="Proteomes" id="UP000036938">
    <property type="component" value="Unassembled WGS sequence"/>
</dbReference>
<dbReference type="Gene3D" id="3.10.20.30">
    <property type="match status" value="1"/>
</dbReference>